<evidence type="ECO:0000259" key="2">
    <source>
        <dbReference type="Pfam" id="PF01939"/>
    </source>
</evidence>
<keyword evidence="4" id="KW-0378">Hydrolase</keyword>
<dbReference type="InterPro" id="IPR011856">
    <property type="entry name" value="tRNA_endonuc-like_dom_sf"/>
</dbReference>
<dbReference type="InterPro" id="IPR048301">
    <property type="entry name" value="NucS_C"/>
</dbReference>
<keyword evidence="5" id="KW-1185">Reference proteome</keyword>
<gene>
    <name evidence="4" type="ORF">QLH52_22055</name>
</gene>
<feature type="domain" description="Endonuclease NucS C-terminal" evidence="2">
    <location>
        <begin position="121"/>
        <end position="220"/>
    </location>
</feature>
<keyword evidence="1" id="KW-0238">DNA-binding</keyword>
<protein>
    <submittedName>
        <fullName evidence="4">Endonuclease NucS</fullName>
    </submittedName>
</protein>
<evidence type="ECO:0000256" key="1">
    <source>
        <dbReference type="ARBA" id="ARBA00023125"/>
    </source>
</evidence>
<name>A0ABU4UKF5_9GAMM</name>
<evidence type="ECO:0000259" key="3">
    <source>
        <dbReference type="Pfam" id="PF24706"/>
    </source>
</evidence>
<dbReference type="GO" id="GO:0004519">
    <property type="term" value="F:endonuclease activity"/>
    <property type="evidence" value="ECO:0007669"/>
    <property type="project" value="UniProtKB-KW"/>
</dbReference>
<reference evidence="4 5" key="1">
    <citation type="submission" date="2023-11" db="EMBL/GenBank/DDBJ databases">
        <authorList>
            <person name="Ouyang M.-Y."/>
        </authorList>
    </citation>
    <scope>NUCLEOTIDE SEQUENCE [LARGE SCALE GENOMIC DNA]</scope>
    <source>
        <strain evidence="4 5">OY6</strain>
    </source>
</reference>
<keyword evidence="4" id="KW-0540">Nuclease</keyword>
<dbReference type="EMBL" id="JAXARY010000029">
    <property type="protein sequence ID" value="MDX8129991.1"/>
    <property type="molecule type" value="Genomic_DNA"/>
</dbReference>
<dbReference type="PANTHER" id="PTHR38814">
    <property type="entry name" value="ENDONUCLEASE NUCS"/>
    <property type="match status" value="1"/>
</dbReference>
<dbReference type="InterPro" id="IPR056086">
    <property type="entry name" value="DUF7669"/>
</dbReference>
<dbReference type="Pfam" id="PF01939">
    <property type="entry name" value="NucS_C"/>
    <property type="match status" value="1"/>
</dbReference>
<proteinExistence type="predicted"/>
<dbReference type="PANTHER" id="PTHR38814:SF1">
    <property type="entry name" value="ENDONUCLEASE NUCS"/>
    <property type="match status" value="1"/>
</dbReference>
<accession>A0ABU4UKF5</accession>
<evidence type="ECO:0000313" key="4">
    <source>
        <dbReference type="EMBL" id="MDX8129991.1"/>
    </source>
</evidence>
<sequence>MATLNEKPVRLLMHDMVASMGLVAGQSFSREQAVQWFAANYPNVKQGTVAAHLIRLSTNVPTRLQYSPRADGSDDKFYKIDSSHFRLYEPGRDPTPVSELTPEVEELSDVSPETSSEFAYEHDLRDYLARNLHIIEPSLKLYTDEGITGVEFPVGGRYIDILAVDGAGGYVVIELKVSKGYDRVVGQLLRYVSWIKKNHAEFGQQVRGIIIAKQISEDLRLACSEVPSVSLYEYALSVTVKQVVLESE</sequence>
<organism evidence="4 5">
    <name type="scientific">Methylomonas defluvii</name>
    <dbReference type="NCBI Taxonomy" id="3045149"/>
    <lineage>
        <taxon>Bacteria</taxon>
        <taxon>Pseudomonadati</taxon>
        <taxon>Pseudomonadota</taxon>
        <taxon>Gammaproteobacteria</taxon>
        <taxon>Methylococcales</taxon>
        <taxon>Methylococcaceae</taxon>
        <taxon>Methylomonas</taxon>
    </lineage>
</organism>
<dbReference type="RefSeq" id="WP_319962962.1">
    <property type="nucleotide sequence ID" value="NZ_JAXARY010000029.1"/>
</dbReference>
<keyword evidence="4" id="KW-0255">Endonuclease</keyword>
<dbReference type="Pfam" id="PF24706">
    <property type="entry name" value="DUF7669"/>
    <property type="match status" value="1"/>
</dbReference>
<dbReference type="CDD" id="cd22341">
    <property type="entry name" value="NucS-like"/>
    <property type="match status" value="1"/>
</dbReference>
<dbReference type="InterPro" id="IPR002793">
    <property type="entry name" value="Endonuclease_NucS"/>
</dbReference>
<dbReference type="Gene3D" id="3.40.1350.10">
    <property type="match status" value="1"/>
</dbReference>
<feature type="domain" description="DUF7669" evidence="3">
    <location>
        <begin position="8"/>
        <end position="87"/>
    </location>
</feature>
<evidence type="ECO:0000313" key="5">
    <source>
        <dbReference type="Proteomes" id="UP001284537"/>
    </source>
</evidence>
<dbReference type="Proteomes" id="UP001284537">
    <property type="component" value="Unassembled WGS sequence"/>
</dbReference>
<comment type="caution">
    <text evidence="4">The sequence shown here is derived from an EMBL/GenBank/DDBJ whole genome shotgun (WGS) entry which is preliminary data.</text>
</comment>